<evidence type="ECO:0000259" key="2">
    <source>
        <dbReference type="Pfam" id="PF13581"/>
    </source>
</evidence>
<keyword evidence="3" id="KW-0067">ATP-binding</keyword>
<evidence type="ECO:0000313" key="4">
    <source>
        <dbReference type="Proteomes" id="UP001569963"/>
    </source>
</evidence>
<dbReference type="Pfam" id="PF13581">
    <property type="entry name" value="HATPase_c_2"/>
    <property type="match status" value="1"/>
</dbReference>
<keyword evidence="1" id="KW-0723">Serine/threonine-protein kinase</keyword>
<accession>A0ABV4QIS5</accession>
<comment type="caution">
    <text evidence="3">The sequence shown here is derived from an EMBL/GenBank/DDBJ whole genome shotgun (WGS) entry which is preliminary data.</text>
</comment>
<sequence length="136" mass="14510">MAISEVIAALTLPGVEQSARYARVFARDVLGEGHPSLDDVQTCVNEAFVNGVEHTASGRGGRVTVLFSVDGEHVVAEVTDDGASGERPVMRDDPLAEDGRGLRIIDALALAWGVRTDGQRTTVWMRFAGPPPLRSV</sequence>
<dbReference type="Proteomes" id="UP001569963">
    <property type="component" value="Unassembled WGS sequence"/>
</dbReference>
<dbReference type="InterPro" id="IPR050267">
    <property type="entry name" value="Anti-sigma-factor_SerPK"/>
</dbReference>
<name>A0ABV4QIS5_9ACTN</name>
<dbReference type="PANTHER" id="PTHR35526:SF3">
    <property type="entry name" value="ANTI-SIGMA-F FACTOR RSBW"/>
    <property type="match status" value="1"/>
</dbReference>
<dbReference type="SUPFAM" id="SSF55874">
    <property type="entry name" value="ATPase domain of HSP90 chaperone/DNA topoisomerase II/histidine kinase"/>
    <property type="match status" value="1"/>
</dbReference>
<reference evidence="3 4" key="1">
    <citation type="submission" date="2023-11" db="EMBL/GenBank/DDBJ databases">
        <title>Actinomadura monticuli sp. nov., isolated from volcanic ash.</title>
        <authorList>
            <person name="Lee S.D."/>
            <person name="Yang H."/>
            <person name="Kim I.S."/>
        </authorList>
    </citation>
    <scope>NUCLEOTIDE SEQUENCE [LARGE SCALE GENOMIC DNA]</scope>
    <source>
        <strain evidence="3 4">DLS-62</strain>
    </source>
</reference>
<dbReference type="EMBL" id="JAXCEI010000015">
    <property type="protein sequence ID" value="MFA1542946.1"/>
    <property type="molecule type" value="Genomic_DNA"/>
</dbReference>
<protein>
    <submittedName>
        <fullName evidence="3">ATP-binding protein</fullName>
    </submittedName>
</protein>
<dbReference type="RefSeq" id="WP_371953447.1">
    <property type="nucleotide sequence ID" value="NZ_JAXCEI010000015.1"/>
</dbReference>
<proteinExistence type="predicted"/>
<organism evidence="3 4">
    <name type="scientific">Actinomadura monticuli</name>
    <dbReference type="NCBI Taxonomy" id="3097367"/>
    <lineage>
        <taxon>Bacteria</taxon>
        <taxon>Bacillati</taxon>
        <taxon>Actinomycetota</taxon>
        <taxon>Actinomycetes</taxon>
        <taxon>Streptosporangiales</taxon>
        <taxon>Thermomonosporaceae</taxon>
        <taxon>Actinomadura</taxon>
    </lineage>
</organism>
<dbReference type="InterPro" id="IPR036890">
    <property type="entry name" value="HATPase_C_sf"/>
</dbReference>
<dbReference type="PANTHER" id="PTHR35526">
    <property type="entry name" value="ANTI-SIGMA-F FACTOR RSBW-RELATED"/>
    <property type="match status" value="1"/>
</dbReference>
<evidence type="ECO:0000313" key="3">
    <source>
        <dbReference type="EMBL" id="MFA1542946.1"/>
    </source>
</evidence>
<evidence type="ECO:0000256" key="1">
    <source>
        <dbReference type="ARBA" id="ARBA00022527"/>
    </source>
</evidence>
<keyword evidence="1" id="KW-0418">Kinase</keyword>
<gene>
    <name evidence="3" type="ORF">SM611_28780</name>
</gene>
<keyword evidence="4" id="KW-1185">Reference proteome</keyword>
<dbReference type="Gene3D" id="3.30.565.10">
    <property type="entry name" value="Histidine kinase-like ATPase, C-terminal domain"/>
    <property type="match status" value="1"/>
</dbReference>
<feature type="domain" description="Histidine kinase/HSP90-like ATPase" evidence="2">
    <location>
        <begin position="22"/>
        <end position="127"/>
    </location>
</feature>
<keyword evidence="1" id="KW-0808">Transferase</keyword>
<dbReference type="InterPro" id="IPR003594">
    <property type="entry name" value="HATPase_dom"/>
</dbReference>
<dbReference type="GO" id="GO:0005524">
    <property type="term" value="F:ATP binding"/>
    <property type="evidence" value="ECO:0007669"/>
    <property type="project" value="UniProtKB-KW"/>
</dbReference>
<dbReference type="CDD" id="cd16936">
    <property type="entry name" value="HATPase_RsbW-like"/>
    <property type="match status" value="1"/>
</dbReference>
<keyword evidence="3" id="KW-0547">Nucleotide-binding</keyword>